<reference evidence="1" key="1">
    <citation type="submission" date="2015-04" db="EMBL/GenBank/DDBJ databases">
        <title>The genome sequence of the plant pathogenic Rhizarian Plasmodiophora brassicae reveals insights in its biotrophic life cycle and the origin of chitin synthesis.</title>
        <authorList>
            <person name="Schwelm A."/>
            <person name="Fogelqvist J."/>
            <person name="Knaust A."/>
            <person name="Julke S."/>
            <person name="Lilja T."/>
            <person name="Dhandapani V."/>
            <person name="Bonilla-Rosso G."/>
            <person name="Karlsson M."/>
            <person name="Shevchenko A."/>
            <person name="Choi S.R."/>
            <person name="Kim H.G."/>
            <person name="Park J.Y."/>
            <person name="Lim Y.P."/>
            <person name="Ludwig-Muller J."/>
            <person name="Dixelius C."/>
        </authorList>
    </citation>
    <scope>NUCLEOTIDE SEQUENCE</scope>
    <source>
        <tissue evidence="1">Potato root galls</tissue>
    </source>
</reference>
<sequence length="535" mass="59821">MRSLIEVLRSYCDHDELLAEGSPRSQQARAWALAYITLVQKFTYSTFTLSFIPFPCLINIHACNSAEEHWVMAASLICLSLIPMYLIMACVADYTGVSQMIVQKFVTALEQFSCGMHPVNAAATLQDPPQFLGFTRLGQICETQDGRQLQIVDSSKVKGEFNFFLQDPDIIKCTSAKAAHLLGIGSDKVSSDSVRSVGPHLDEIRKELGELKATSHFVTFSRRIASLMTRMSALAWEIGQSDTDVDTVDFETFSHMHRLGFPHEVNAKVIFADARWPNTLAVAFWNTVDNWITVSFKGTDPLDLQQNVLNMFCETRVLKCGGVCSSTVWKALCLEHTGTIPFFSISKRIEHLRKTHWPAQKTAPTLFITGQGFGGSIAELFLYLKLGKTIDCPMAAYTFGALGVGDFKYRADFQQRRGRQSFKSALFSLQNSLDVLTYLPSGLRSAGKVVKLSCSATKRRSSTPVFIVDLGICLKDVKKWFISCNVWEKMRSAVYGDEQASSYLIYWFWANAPKPFSSHSAIAYFHNLTHGSVEL</sequence>
<protein>
    <submittedName>
        <fullName evidence="1">Uncharacterized protein</fullName>
    </submittedName>
</protein>
<dbReference type="Gene3D" id="3.40.50.1820">
    <property type="entry name" value="alpha/beta hydrolase"/>
    <property type="match status" value="1"/>
</dbReference>
<dbReference type="AlphaFoldDB" id="A0A0H5QSP0"/>
<proteinExistence type="predicted"/>
<dbReference type="InterPro" id="IPR029058">
    <property type="entry name" value="AB_hydrolase_fold"/>
</dbReference>
<organism evidence="1">
    <name type="scientific">Spongospora subterranea</name>
    <dbReference type="NCBI Taxonomy" id="70186"/>
    <lineage>
        <taxon>Eukaryota</taxon>
        <taxon>Sar</taxon>
        <taxon>Rhizaria</taxon>
        <taxon>Endomyxa</taxon>
        <taxon>Phytomyxea</taxon>
        <taxon>Plasmodiophorida</taxon>
        <taxon>Plasmodiophoridae</taxon>
        <taxon>Spongospora</taxon>
    </lineage>
</organism>
<accession>A0A0H5QSP0</accession>
<dbReference type="EMBL" id="HACM01004255">
    <property type="protein sequence ID" value="CRZ04697.1"/>
    <property type="molecule type" value="Transcribed_RNA"/>
</dbReference>
<name>A0A0H5QSP0_9EUKA</name>
<evidence type="ECO:0000313" key="1">
    <source>
        <dbReference type="EMBL" id="CRZ04697.1"/>
    </source>
</evidence>